<dbReference type="CDD" id="cd07713">
    <property type="entry name" value="DHPS-like_MBL-fold"/>
    <property type="match status" value="1"/>
</dbReference>
<accession>A0A6I5ZWX1</accession>
<dbReference type="RefSeq" id="WP_156275847.1">
    <property type="nucleotide sequence ID" value="NZ_CP046244.1"/>
</dbReference>
<sequence>MIKITTIIENNQGSHKGLKAEHGLSFYIETDTGGPILFDTGQGKGFLDNAAQLNIDLRHLGAVILSHSHYDHTGGLRYLLEKVKPPRLFVSNHFFRPKYQKEGMRIEFLGNNFLPEELERQELNIIRVDEPLVEIQPGLYIITDFEATNDFEKIDEPFFIFDNDRWVKDDFKDELALVATTTRGLVIISGCAHAGIINIIQRAVKVLERREVRAVIGGMHLIGAGGDRLFKTAAALLALDVQHVGVSHCTGEAAGHYLKEVLGERVFFNTTGTTVIFD</sequence>
<evidence type="ECO:0000313" key="2">
    <source>
        <dbReference type="EMBL" id="QGP93967.1"/>
    </source>
</evidence>
<dbReference type="InterPro" id="IPR041712">
    <property type="entry name" value="DHPS-like_MBL-fold"/>
</dbReference>
<dbReference type="SUPFAM" id="SSF56281">
    <property type="entry name" value="Metallo-hydrolase/oxidoreductase"/>
    <property type="match status" value="1"/>
</dbReference>
<name>A0A6I5ZWX1_9FIRM</name>
<protein>
    <submittedName>
        <fullName evidence="2">Metallo-beta-lactamase superfamily protein</fullName>
    </submittedName>
</protein>
<dbReference type="AlphaFoldDB" id="A0A6I5ZWX1"/>
<evidence type="ECO:0000313" key="3">
    <source>
        <dbReference type="Proteomes" id="UP000425916"/>
    </source>
</evidence>
<dbReference type="InterPro" id="IPR052926">
    <property type="entry name" value="Metallo-beta-lactamase_dom"/>
</dbReference>
<dbReference type="Pfam" id="PF00753">
    <property type="entry name" value="Lactamase_B"/>
    <property type="match status" value="1"/>
</dbReference>
<reference evidence="2 3" key="1">
    <citation type="submission" date="2019-11" db="EMBL/GenBank/DDBJ databases">
        <title>Genome sequence of Moorella glycerini DSM11254.</title>
        <authorList>
            <person name="Poehlein A."/>
            <person name="Boeer T."/>
            <person name="Daniel R."/>
        </authorList>
    </citation>
    <scope>NUCLEOTIDE SEQUENCE [LARGE SCALE GENOMIC DNA]</scope>
    <source>
        <strain evidence="2 3">DSM 11254</strain>
    </source>
</reference>
<keyword evidence="3" id="KW-1185">Reference proteome</keyword>
<proteinExistence type="predicted"/>
<dbReference type="EMBL" id="CP046244">
    <property type="protein sequence ID" value="QGP93967.1"/>
    <property type="molecule type" value="Genomic_DNA"/>
</dbReference>
<evidence type="ECO:0000259" key="1">
    <source>
        <dbReference type="Pfam" id="PF00753"/>
    </source>
</evidence>
<dbReference type="PANTHER" id="PTHR13754">
    <property type="entry name" value="METALLO-BETA-LACTAMASE SUPERFAMILY PROTEIN"/>
    <property type="match status" value="1"/>
</dbReference>
<dbReference type="Gene3D" id="3.60.15.10">
    <property type="entry name" value="Ribonuclease Z/Hydroxyacylglutathione hydrolase-like"/>
    <property type="match status" value="1"/>
</dbReference>
<gene>
    <name evidence="2" type="ORF">MGLY_33920</name>
</gene>
<feature type="domain" description="Metallo-beta-lactamase" evidence="1">
    <location>
        <begin position="22"/>
        <end position="110"/>
    </location>
</feature>
<dbReference type="PANTHER" id="PTHR13754:SF13">
    <property type="entry name" value="METALLO-BETA-LACTAMASE SUPERFAMILY PROTEIN (AFU_ORTHOLOGUE AFUA_3G07630)"/>
    <property type="match status" value="1"/>
</dbReference>
<dbReference type="GO" id="GO:0016740">
    <property type="term" value="F:transferase activity"/>
    <property type="evidence" value="ECO:0007669"/>
    <property type="project" value="TreeGrafter"/>
</dbReference>
<dbReference type="Proteomes" id="UP000425916">
    <property type="component" value="Chromosome"/>
</dbReference>
<dbReference type="InterPro" id="IPR036866">
    <property type="entry name" value="RibonucZ/Hydroxyglut_hydro"/>
</dbReference>
<dbReference type="InterPro" id="IPR001279">
    <property type="entry name" value="Metallo-B-lactamas"/>
</dbReference>
<organism evidence="2 3">
    <name type="scientific">Neomoorella glycerini</name>
    <dbReference type="NCBI Taxonomy" id="55779"/>
    <lineage>
        <taxon>Bacteria</taxon>
        <taxon>Bacillati</taxon>
        <taxon>Bacillota</taxon>
        <taxon>Clostridia</taxon>
        <taxon>Neomoorellales</taxon>
        <taxon>Neomoorellaceae</taxon>
        <taxon>Neomoorella</taxon>
    </lineage>
</organism>
<dbReference type="OrthoDB" id="9803916at2"/>